<protein>
    <submittedName>
        <fullName evidence="9">ABC transporter ATP-binding protein</fullName>
    </submittedName>
</protein>
<comment type="subcellular location">
    <subcellularLocation>
        <location evidence="1">Cell membrane</location>
        <topology evidence="1">Multi-pass membrane protein</topology>
    </subcellularLocation>
</comment>
<dbReference type="SUPFAM" id="SSF90123">
    <property type="entry name" value="ABC transporter transmembrane region"/>
    <property type="match status" value="1"/>
</dbReference>
<evidence type="ECO:0000313" key="9">
    <source>
        <dbReference type="EMBL" id="MFD2414002.1"/>
    </source>
</evidence>
<evidence type="ECO:0000256" key="7">
    <source>
        <dbReference type="SAM" id="Phobius"/>
    </source>
</evidence>
<evidence type="ECO:0000256" key="5">
    <source>
        <dbReference type="ARBA" id="ARBA00022989"/>
    </source>
</evidence>
<dbReference type="InterPro" id="IPR003439">
    <property type="entry name" value="ABC_transporter-like_ATP-bd"/>
</dbReference>
<evidence type="ECO:0000256" key="4">
    <source>
        <dbReference type="ARBA" id="ARBA00022840"/>
    </source>
</evidence>
<feature type="domain" description="ABC transporter" evidence="8">
    <location>
        <begin position="347"/>
        <end position="586"/>
    </location>
</feature>
<evidence type="ECO:0000256" key="3">
    <source>
        <dbReference type="ARBA" id="ARBA00022741"/>
    </source>
</evidence>
<keyword evidence="3" id="KW-0547">Nucleotide-binding</keyword>
<gene>
    <name evidence="9" type="ORF">ACFSX3_29450</name>
</gene>
<keyword evidence="5 7" id="KW-1133">Transmembrane helix</keyword>
<feature type="transmembrane region" description="Helical" evidence="7">
    <location>
        <begin position="62"/>
        <end position="80"/>
    </location>
</feature>
<keyword evidence="6 7" id="KW-0472">Membrane</keyword>
<dbReference type="InterPro" id="IPR039421">
    <property type="entry name" value="Type_1_exporter"/>
</dbReference>
<dbReference type="RefSeq" id="WP_209990700.1">
    <property type="nucleotide sequence ID" value="NZ_JBHUKY010000078.1"/>
</dbReference>
<organism evidence="9 10">
    <name type="scientific">Paenibacillus rhizoplanae</name>
    <dbReference type="NCBI Taxonomy" id="1917181"/>
    <lineage>
        <taxon>Bacteria</taxon>
        <taxon>Bacillati</taxon>
        <taxon>Bacillota</taxon>
        <taxon>Bacilli</taxon>
        <taxon>Bacillales</taxon>
        <taxon>Paenibacillaceae</taxon>
        <taxon>Paenibacillus</taxon>
    </lineage>
</organism>
<dbReference type="PANTHER" id="PTHR24221:SF654">
    <property type="entry name" value="ATP-BINDING CASSETTE SUB-FAMILY B MEMBER 6"/>
    <property type="match status" value="1"/>
</dbReference>
<dbReference type="EMBL" id="JBHUKY010000078">
    <property type="protein sequence ID" value="MFD2414002.1"/>
    <property type="molecule type" value="Genomic_DNA"/>
</dbReference>
<accession>A0ABW5FJR0</accession>
<dbReference type="InterPro" id="IPR036640">
    <property type="entry name" value="ABC1_TM_sf"/>
</dbReference>
<reference evidence="10" key="1">
    <citation type="journal article" date="2019" name="Int. J. Syst. Evol. Microbiol.">
        <title>The Global Catalogue of Microorganisms (GCM) 10K type strain sequencing project: providing services to taxonomists for standard genome sequencing and annotation.</title>
        <authorList>
            <consortium name="The Broad Institute Genomics Platform"/>
            <consortium name="The Broad Institute Genome Sequencing Center for Infectious Disease"/>
            <person name="Wu L."/>
            <person name="Ma J."/>
        </authorList>
    </citation>
    <scope>NUCLEOTIDE SEQUENCE [LARGE SCALE GENOMIC DNA]</scope>
    <source>
        <strain evidence="10">CCM 8725</strain>
    </source>
</reference>
<evidence type="ECO:0000256" key="2">
    <source>
        <dbReference type="ARBA" id="ARBA00022692"/>
    </source>
</evidence>
<dbReference type="Gene3D" id="3.40.50.300">
    <property type="entry name" value="P-loop containing nucleotide triphosphate hydrolases"/>
    <property type="match status" value="1"/>
</dbReference>
<keyword evidence="4 9" id="KW-0067">ATP-binding</keyword>
<evidence type="ECO:0000259" key="8">
    <source>
        <dbReference type="PROSITE" id="PS50893"/>
    </source>
</evidence>
<feature type="transmembrane region" description="Helical" evidence="7">
    <location>
        <begin position="165"/>
        <end position="182"/>
    </location>
</feature>
<name>A0ABW5FJR0_9BACL</name>
<dbReference type="Proteomes" id="UP001597448">
    <property type="component" value="Unassembled WGS sequence"/>
</dbReference>
<dbReference type="SMART" id="SM00382">
    <property type="entry name" value="AAA"/>
    <property type="match status" value="1"/>
</dbReference>
<dbReference type="Gene3D" id="1.20.1560.10">
    <property type="entry name" value="ABC transporter type 1, transmembrane domain"/>
    <property type="match status" value="1"/>
</dbReference>
<sequence>MSKKFSLSNSIFYLKSIFVYDWIRIPGLILTALFVAFDTWFIKVYAIKVILDALMNNYDFRRIIIMISIIVGFKTIKLVYDSAWEYYIKRSDPIIISGFQHVAFKKANEVDINCYDDTDYYNQYIYSVEETSTRPILFLNSLFQLCQTLFSITLAGFFILISDPLILIFVVVPILGDSLVRTRMIKARMERTHAIIPEKRKMDYVVRTSYLRENALDIRITNIHLVLKDLFLDGVENMIELYKKFSNRFTKLYLVSDAFTHINNSLILLYLIYKIVVTQTLTAGDFIAIKEAVALMSSNLGKIIERIQAFQEHNTYIERFRTFCNYRNKLTDGDSGIPQTNLSPYLLQLTNVTFSYNNQSDVLKNINFSIKAGEKIAIVGKNGAGKSTLIKLMMRLYDATKGSIEFKGADIRTFNKQEYLSQFDTVFQDHNSYACSLIENILVESNPTAEEIDKVMDILDNIDFSLFPEDKSKIEIELTKEFSEEGVILSGGQNQKVALARALYRVHSILILDEPSSALDSISEHKWMRLMEKVEMNHTVILISHRLSSVRDSDCIYYMEDGRIIESGPHDELMDLQGYYFQMFKVQADAY</sequence>
<feature type="transmembrane region" description="Helical" evidence="7">
    <location>
        <begin position="21"/>
        <end position="42"/>
    </location>
</feature>
<dbReference type="InterPro" id="IPR027417">
    <property type="entry name" value="P-loop_NTPase"/>
</dbReference>
<proteinExistence type="predicted"/>
<keyword evidence="2 7" id="KW-0812">Transmembrane</keyword>
<comment type="caution">
    <text evidence="9">The sequence shown here is derived from an EMBL/GenBank/DDBJ whole genome shotgun (WGS) entry which is preliminary data.</text>
</comment>
<dbReference type="PANTHER" id="PTHR24221">
    <property type="entry name" value="ATP-BINDING CASSETTE SUB-FAMILY B"/>
    <property type="match status" value="1"/>
</dbReference>
<dbReference type="SUPFAM" id="SSF52540">
    <property type="entry name" value="P-loop containing nucleoside triphosphate hydrolases"/>
    <property type="match status" value="1"/>
</dbReference>
<evidence type="ECO:0000313" key="10">
    <source>
        <dbReference type="Proteomes" id="UP001597448"/>
    </source>
</evidence>
<dbReference type="PROSITE" id="PS50893">
    <property type="entry name" value="ABC_TRANSPORTER_2"/>
    <property type="match status" value="1"/>
</dbReference>
<evidence type="ECO:0000256" key="1">
    <source>
        <dbReference type="ARBA" id="ARBA00004651"/>
    </source>
</evidence>
<dbReference type="InterPro" id="IPR003593">
    <property type="entry name" value="AAA+_ATPase"/>
</dbReference>
<dbReference type="Pfam" id="PF00005">
    <property type="entry name" value="ABC_tran"/>
    <property type="match status" value="1"/>
</dbReference>
<evidence type="ECO:0000256" key="6">
    <source>
        <dbReference type="ARBA" id="ARBA00023136"/>
    </source>
</evidence>
<dbReference type="GO" id="GO:0005524">
    <property type="term" value="F:ATP binding"/>
    <property type="evidence" value="ECO:0007669"/>
    <property type="project" value="UniProtKB-KW"/>
</dbReference>
<keyword evidence="10" id="KW-1185">Reference proteome</keyword>